<reference evidence="1" key="1">
    <citation type="submission" date="2018-05" db="EMBL/GenBank/DDBJ databases">
        <authorList>
            <person name="Lanie J.A."/>
            <person name="Ng W.-L."/>
            <person name="Kazmierczak K.M."/>
            <person name="Andrzejewski T.M."/>
            <person name="Davidsen T.M."/>
            <person name="Wayne K.J."/>
            <person name="Tettelin H."/>
            <person name="Glass J.I."/>
            <person name="Rusch D."/>
            <person name="Podicherti R."/>
            <person name="Tsui H.-C.T."/>
            <person name="Winkler M.E."/>
        </authorList>
    </citation>
    <scope>NUCLEOTIDE SEQUENCE</scope>
</reference>
<name>A0A381R479_9ZZZZ</name>
<dbReference type="EMBL" id="UINC01001661">
    <property type="protein sequence ID" value="SUZ86034.1"/>
    <property type="molecule type" value="Genomic_DNA"/>
</dbReference>
<gene>
    <name evidence="1" type="ORF">METZ01_LOCUS38888</name>
</gene>
<sequence length="336" mass="35306">VSSASLDELLAKGDLDGLLHLIDDACAVGDWATVEQVAERSRPAVERGHQLWPAADHAEHRLALQAPPAHSARAVGRDATRFGIAPLAEVAASAHRWADLADHLPAGPVRAIVAHERVARGEDLSGVSLGTDPLGLPLRLAAWEPSCDGPAIGPYAVEDPVPPPGALEATDLPEAGTPVADPGTEALRNLVRTWTTESDGTSTAVCVRGTAPEAVAALGSPGLRMRRLEPDEAFGRMTWAAASGGAHGRRRGAARGRFEAWWCAATLAGLLGDTFDGPSGDDAPWPPDADELGDAVAELRWWLWDDGHVPRGWHLQLAVEDPADGLAWALEAADRA</sequence>
<evidence type="ECO:0000313" key="1">
    <source>
        <dbReference type="EMBL" id="SUZ86034.1"/>
    </source>
</evidence>
<accession>A0A381R479</accession>
<feature type="non-terminal residue" evidence="1">
    <location>
        <position position="1"/>
    </location>
</feature>
<proteinExistence type="predicted"/>
<dbReference type="AlphaFoldDB" id="A0A381R479"/>
<protein>
    <submittedName>
        <fullName evidence="1">Uncharacterized protein</fullName>
    </submittedName>
</protein>
<organism evidence="1">
    <name type="scientific">marine metagenome</name>
    <dbReference type="NCBI Taxonomy" id="408172"/>
    <lineage>
        <taxon>unclassified sequences</taxon>
        <taxon>metagenomes</taxon>
        <taxon>ecological metagenomes</taxon>
    </lineage>
</organism>